<dbReference type="OrthoDB" id="207081at2759"/>
<organism evidence="2 3">
    <name type="scientific">Reticulomyxa filosa</name>
    <dbReference type="NCBI Taxonomy" id="46433"/>
    <lineage>
        <taxon>Eukaryota</taxon>
        <taxon>Sar</taxon>
        <taxon>Rhizaria</taxon>
        <taxon>Retaria</taxon>
        <taxon>Foraminifera</taxon>
        <taxon>Monothalamids</taxon>
        <taxon>Reticulomyxidae</taxon>
        <taxon>Reticulomyxa</taxon>
    </lineage>
</organism>
<dbReference type="InterPro" id="IPR040385">
    <property type="entry name" value="RABL6"/>
</dbReference>
<dbReference type="Proteomes" id="UP000023152">
    <property type="component" value="Unassembled WGS sequence"/>
</dbReference>
<dbReference type="AlphaFoldDB" id="X6NM14"/>
<dbReference type="GO" id="GO:0005634">
    <property type="term" value="C:nucleus"/>
    <property type="evidence" value="ECO:0007669"/>
    <property type="project" value="TreeGrafter"/>
</dbReference>
<dbReference type="SUPFAM" id="SSF52540">
    <property type="entry name" value="P-loop containing nucleoside triphosphate hydrolases"/>
    <property type="match status" value="1"/>
</dbReference>
<evidence type="ECO:0000313" key="2">
    <source>
        <dbReference type="EMBL" id="ETO26402.1"/>
    </source>
</evidence>
<dbReference type="PANTHER" id="PTHR14932:SF1">
    <property type="entry name" value="RAB-LIKE PROTEIN 6"/>
    <property type="match status" value="1"/>
</dbReference>
<comment type="caution">
    <text evidence="2">The sequence shown here is derived from an EMBL/GenBank/DDBJ whole genome shotgun (WGS) entry which is preliminary data.</text>
</comment>
<evidence type="ECO:0000313" key="3">
    <source>
        <dbReference type="Proteomes" id="UP000023152"/>
    </source>
</evidence>
<keyword evidence="3" id="KW-1185">Reference proteome</keyword>
<keyword evidence="1" id="KW-0812">Transmembrane</keyword>
<dbReference type="PANTHER" id="PTHR14932">
    <property type="entry name" value="RAS GTPASE-RELATED"/>
    <property type="match status" value="1"/>
</dbReference>
<proteinExistence type="predicted"/>
<protein>
    <submittedName>
        <fullName evidence="2">Rab-like GTP-binding protein</fullName>
    </submittedName>
</protein>
<gene>
    <name evidence="2" type="ORF">RFI_10737</name>
</gene>
<dbReference type="GO" id="GO:0005525">
    <property type="term" value="F:GTP binding"/>
    <property type="evidence" value="ECO:0007669"/>
    <property type="project" value="InterPro"/>
</dbReference>
<dbReference type="Gene3D" id="3.40.50.300">
    <property type="entry name" value="P-loop containing nucleotide triphosphate hydrolases"/>
    <property type="match status" value="1"/>
</dbReference>
<sequence>MISLFLGQHKNFNSLRILYVIVIFILKCSGLYHFVLNFICFIKFIFSTQTLIYQNTKSKNKNYNDYIKNKFLSFKLGLDKMHASFELGIFLSQKKLVCYCDKFKKGTRRLHKSIRVDKEYISIKYGQWNKCCTTDSSGKIAVKCPSTSCNATRINTEIQSEPTGSPNIQHDNINIFFSKIKKVKVIIRGDRQTGKSGKINNNILYASLLHRLEGGKFKSEHIPTPQIQAAHVPWTYKTTDEMVKLEIWDVVDNAMLPEFPDELESTSTSSAAATASAQRCLPADASSVDVYKGANAVIFMVDPTQKWTLDYAKQHIPEVHESVDVLVLFIKKDLYNHWTLTNEQISEFMSKQPKNVRHLEVSLKDCFGIKELHTFLSVPFLRMK</sequence>
<evidence type="ECO:0000256" key="1">
    <source>
        <dbReference type="SAM" id="Phobius"/>
    </source>
</evidence>
<dbReference type="GO" id="GO:0005829">
    <property type="term" value="C:cytosol"/>
    <property type="evidence" value="ECO:0007669"/>
    <property type="project" value="TreeGrafter"/>
</dbReference>
<dbReference type="EMBL" id="ASPP01007887">
    <property type="protein sequence ID" value="ETO26402.1"/>
    <property type="molecule type" value="Genomic_DNA"/>
</dbReference>
<keyword evidence="1" id="KW-0472">Membrane</keyword>
<feature type="transmembrane region" description="Helical" evidence="1">
    <location>
        <begin position="17"/>
        <end position="46"/>
    </location>
</feature>
<keyword evidence="1" id="KW-1133">Transmembrane helix</keyword>
<feature type="non-terminal residue" evidence="2">
    <location>
        <position position="384"/>
    </location>
</feature>
<dbReference type="InterPro" id="IPR027417">
    <property type="entry name" value="P-loop_NTPase"/>
</dbReference>
<name>X6NM14_RETFI</name>
<accession>X6NM14</accession>
<reference evidence="2 3" key="1">
    <citation type="journal article" date="2013" name="Curr. Biol.">
        <title>The Genome of the Foraminiferan Reticulomyxa filosa.</title>
        <authorList>
            <person name="Glockner G."/>
            <person name="Hulsmann N."/>
            <person name="Schleicher M."/>
            <person name="Noegel A.A."/>
            <person name="Eichinger L."/>
            <person name="Gallinger C."/>
            <person name="Pawlowski J."/>
            <person name="Sierra R."/>
            <person name="Euteneuer U."/>
            <person name="Pillet L."/>
            <person name="Moustafa A."/>
            <person name="Platzer M."/>
            <person name="Groth M."/>
            <person name="Szafranski K."/>
            <person name="Schliwa M."/>
        </authorList>
    </citation>
    <scope>NUCLEOTIDE SEQUENCE [LARGE SCALE GENOMIC DNA]</scope>
</reference>